<keyword evidence="5" id="KW-1133">Transmembrane helix</keyword>
<dbReference type="PANTHER" id="PTHR48097">
    <property type="entry name" value="L-THREONINE ALDOLASE-RELATED"/>
    <property type="match status" value="1"/>
</dbReference>
<dbReference type="Gene3D" id="3.40.640.10">
    <property type="entry name" value="Type I PLP-dependent aspartate aminotransferase-like (Major domain)"/>
    <property type="match status" value="1"/>
</dbReference>
<dbReference type="AlphaFoldDB" id="A0A1A9UVG7"/>
<keyword evidence="8" id="KW-1185">Reference proteome</keyword>
<dbReference type="InterPro" id="IPR015424">
    <property type="entry name" value="PyrdxlP-dep_Trfase"/>
</dbReference>
<evidence type="ECO:0000256" key="4">
    <source>
        <dbReference type="ARBA" id="ARBA00023239"/>
    </source>
</evidence>
<dbReference type="Proteomes" id="UP000078200">
    <property type="component" value="Unassembled WGS sequence"/>
</dbReference>
<dbReference type="GO" id="GO:0006567">
    <property type="term" value="P:L-threonine catabolic process"/>
    <property type="evidence" value="ECO:0007669"/>
    <property type="project" value="TreeGrafter"/>
</dbReference>
<dbReference type="NCBIfam" id="NF041359">
    <property type="entry name" value="GntG_guanitoxin"/>
    <property type="match status" value="1"/>
</dbReference>
<evidence type="ECO:0000256" key="1">
    <source>
        <dbReference type="ARBA" id="ARBA00001933"/>
    </source>
</evidence>
<name>A0A1A9UVG7_GLOAU</name>
<reference evidence="7" key="1">
    <citation type="submission" date="2020-05" db="UniProtKB">
        <authorList>
            <consortium name="EnsemblMetazoa"/>
        </authorList>
    </citation>
    <scope>IDENTIFICATION</scope>
    <source>
        <strain evidence="7">TTRI</strain>
    </source>
</reference>
<protein>
    <recommendedName>
        <fullName evidence="6">Aromatic amino acid beta-eliminating lyase/threonine aldolase domain-containing protein</fullName>
    </recommendedName>
</protein>
<feature type="domain" description="Aromatic amino acid beta-eliminating lyase/threonine aldolase" evidence="6">
    <location>
        <begin position="188"/>
        <end position="440"/>
    </location>
</feature>
<proteinExistence type="inferred from homology"/>
<dbReference type="SUPFAM" id="SSF53383">
    <property type="entry name" value="PLP-dependent transferases"/>
    <property type="match status" value="1"/>
</dbReference>
<dbReference type="GO" id="GO:0008732">
    <property type="term" value="F:L-allo-threonine aldolase activity"/>
    <property type="evidence" value="ECO:0007669"/>
    <property type="project" value="TreeGrafter"/>
</dbReference>
<dbReference type="InterPro" id="IPR001597">
    <property type="entry name" value="ArAA_b-elim_lyase/Thr_aldolase"/>
</dbReference>
<feature type="transmembrane region" description="Helical" evidence="5">
    <location>
        <begin position="102"/>
        <end position="123"/>
    </location>
</feature>
<dbReference type="VEuPathDB" id="VectorBase:GAUT016968"/>
<dbReference type="GO" id="GO:0006545">
    <property type="term" value="P:glycine biosynthetic process"/>
    <property type="evidence" value="ECO:0007669"/>
    <property type="project" value="TreeGrafter"/>
</dbReference>
<dbReference type="PANTHER" id="PTHR48097:SF9">
    <property type="entry name" value="L-THREONINE ALDOLASE"/>
    <property type="match status" value="1"/>
</dbReference>
<dbReference type="FunFam" id="3.40.640.10:FF:000030">
    <property type="entry name" value="Low-specificity L-threonine aldolase"/>
    <property type="match status" value="1"/>
</dbReference>
<comment type="similarity">
    <text evidence="2">Belongs to the threonine aldolase family.</text>
</comment>
<keyword evidence="4" id="KW-0456">Lyase</keyword>
<dbReference type="GO" id="GO:0005829">
    <property type="term" value="C:cytosol"/>
    <property type="evidence" value="ECO:0007669"/>
    <property type="project" value="TreeGrafter"/>
</dbReference>
<evidence type="ECO:0000256" key="2">
    <source>
        <dbReference type="ARBA" id="ARBA00006966"/>
    </source>
</evidence>
<comment type="cofactor">
    <cofactor evidence="1">
        <name>pyridoxal 5'-phosphate</name>
        <dbReference type="ChEBI" id="CHEBI:597326"/>
    </cofactor>
</comment>
<dbReference type="InterPro" id="IPR015421">
    <property type="entry name" value="PyrdxlP-dep_Trfase_major"/>
</dbReference>
<sequence>MALLANDYEGQVDYRESELETEPKLLIVLDVSTRDDFFQESIQSYPLTHVLTLPPLTTYFCIQLAIAEVNAVCQAINEMYRFVHYGEHCRQRLSGERSLHRLFLLFIGTPSTVCVFVFAIHGYSNISSCLTIFNYCAHNNRLHLSLSRAVSQFCQQIFFKPALVHPVNLDSSHYYSVFNALPCHYVIDVRSDTLSSPTSEMRRAMFAATLGDDIYREDLNVLKLEQKSAQLFEKDAGLFIPSGTMSNLLALMAHCRQRGSEAIVGDLSHTFLYEQGSAAQIAGVQLATIQNRTDGTFCLEEVQRKMRPYDDSLQPVTSLVMVENTHNMCGGKALPLQWLDELAAICKTKENANRKAIALHMDGARVFNAAEHLNESVARITRAFDSVSYSLSKGLLAPVGSMLVGSETFIAEARRLRQALGGSMHQCGILAAAAIGNLRSPNFSVDLHNVHSNILFIYMANPKITANNFAKRLSLVTERELKDNIIVDGKEKGKQGIQLKVSSRNWPYVRIVLYNQIADRDVDYIIKKIAYVIREYDGACESL</sequence>
<accession>A0A1A9UVG7</accession>
<keyword evidence="5" id="KW-0812">Transmembrane</keyword>
<evidence type="ECO:0000256" key="5">
    <source>
        <dbReference type="SAM" id="Phobius"/>
    </source>
</evidence>
<dbReference type="Pfam" id="PF01212">
    <property type="entry name" value="Beta_elim_lyase"/>
    <property type="match status" value="1"/>
</dbReference>
<dbReference type="STRING" id="7395.A0A1A9UVG7"/>
<organism evidence="7 8">
    <name type="scientific">Glossina austeni</name>
    <name type="common">Savannah tsetse fly</name>
    <dbReference type="NCBI Taxonomy" id="7395"/>
    <lineage>
        <taxon>Eukaryota</taxon>
        <taxon>Metazoa</taxon>
        <taxon>Ecdysozoa</taxon>
        <taxon>Arthropoda</taxon>
        <taxon>Hexapoda</taxon>
        <taxon>Insecta</taxon>
        <taxon>Pterygota</taxon>
        <taxon>Neoptera</taxon>
        <taxon>Endopterygota</taxon>
        <taxon>Diptera</taxon>
        <taxon>Brachycera</taxon>
        <taxon>Muscomorpha</taxon>
        <taxon>Hippoboscoidea</taxon>
        <taxon>Glossinidae</taxon>
        <taxon>Glossina</taxon>
    </lineage>
</organism>
<keyword evidence="3" id="KW-0663">Pyridoxal phosphate</keyword>
<evidence type="ECO:0000256" key="3">
    <source>
        <dbReference type="ARBA" id="ARBA00022898"/>
    </source>
</evidence>
<dbReference type="EnsemblMetazoa" id="GAUT016968-RA">
    <property type="protein sequence ID" value="GAUT016968-PA"/>
    <property type="gene ID" value="GAUT016968"/>
</dbReference>
<keyword evidence="5" id="KW-0472">Membrane</keyword>
<evidence type="ECO:0000313" key="7">
    <source>
        <dbReference type="EnsemblMetazoa" id="GAUT016968-PA"/>
    </source>
</evidence>
<evidence type="ECO:0000313" key="8">
    <source>
        <dbReference type="Proteomes" id="UP000078200"/>
    </source>
</evidence>
<dbReference type="InterPro" id="IPR023603">
    <property type="entry name" value="Low_specificity_L-TA-like"/>
</dbReference>
<evidence type="ECO:0000259" key="6">
    <source>
        <dbReference type="Pfam" id="PF01212"/>
    </source>
</evidence>